<evidence type="ECO:0000256" key="1">
    <source>
        <dbReference type="ARBA" id="ARBA00022679"/>
    </source>
</evidence>
<dbReference type="GO" id="GO:0006633">
    <property type="term" value="P:fatty acid biosynthetic process"/>
    <property type="evidence" value="ECO:0007669"/>
    <property type="project" value="TreeGrafter"/>
</dbReference>
<accession>A0A178IJ50</accession>
<dbReference type="PANTHER" id="PTHR11712:SF336">
    <property type="entry name" value="3-OXOACYL-[ACYL-CARRIER-PROTEIN] SYNTHASE, MITOCHONDRIAL"/>
    <property type="match status" value="1"/>
</dbReference>
<dbReference type="GO" id="GO:0004315">
    <property type="term" value="F:3-oxoacyl-[acyl-carrier-protein] synthase activity"/>
    <property type="evidence" value="ECO:0007669"/>
    <property type="project" value="TreeGrafter"/>
</dbReference>
<dbReference type="OrthoDB" id="185688at2"/>
<dbReference type="InterPro" id="IPR014031">
    <property type="entry name" value="Ketoacyl_synth_C"/>
</dbReference>
<gene>
    <name evidence="3" type="ORF">AW736_14205</name>
</gene>
<comment type="caution">
    <text evidence="3">The sequence shown here is derived from an EMBL/GenBank/DDBJ whole genome shotgun (WGS) entry which is preliminary data.</text>
</comment>
<dbReference type="Gene3D" id="3.40.47.10">
    <property type="match status" value="2"/>
</dbReference>
<keyword evidence="1" id="KW-0808">Transferase</keyword>
<reference evidence="3 4" key="1">
    <citation type="submission" date="2016-01" db="EMBL/GenBank/DDBJ databases">
        <title>High potential of lignocellulose degradation of a new Verrucomicrobia species.</title>
        <authorList>
            <person name="Wang Y."/>
            <person name="Shi Y."/>
            <person name="Qiu Z."/>
            <person name="Liu S."/>
            <person name="Yang H."/>
        </authorList>
    </citation>
    <scope>NUCLEOTIDE SEQUENCE [LARGE SCALE GENOMIC DNA]</scope>
    <source>
        <strain evidence="3 4">TSB47</strain>
    </source>
</reference>
<dbReference type="EMBL" id="LRRQ01000101">
    <property type="protein sequence ID" value="OAM89229.1"/>
    <property type="molecule type" value="Genomic_DNA"/>
</dbReference>
<feature type="domain" description="Beta-ketoacyl synthase C-terminal" evidence="2">
    <location>
        <begin position="225"/>
        <end position="324"/>
    </location>
</feature>
<dbReference type="PANTHER" id="PTHR11712">
    <property type="entry name" value="POLYKETIDE SYNTHASE-RELATED"/>
    <property type="match status" value="1"/>
</dbReference>
<evidence type="ECO:0000313" key="4">
    <source>
        <dbReference type="Proteomes" id="UP000078486"/>
    </source>
</evidence>
<dbReference type="Proteomes" id="UP000078486">
    <property type="component" value="Unassembled WGS sequence"/>
</dbReference>
<evidence type="ECO:0000313" key="3">
    <source>
        <dbReference type="EMBL" id="OAM89229.1"/>
    </source>
</evidence>
<dbReference type="Pfam" id="PF02801">
    <property type="entry name" value="Ketoacyl-synt_C"/>
    <property type="match status" value="1"/>
</dbReference>
<name>A0A178IJ50_9BACT</name>
<sequence>MPAPVRLAACECLTPFGGTADTLAALLRGKSALRATPVLGREGGDAVPLALLPGRALDETAPPAWLAALRGFLAPVCGPDWGAARRPVCVTSSNFGVGSLYAFRRSGDAAHTPHGSTHGSVALVRGACGWGENVTVFSHACVSAHLGLLHAARLVGSGAADEALVVSYDFLSPFVAGGFHALKILNADFPAPYCERATGSIGLGDGAAFAIVARDRGDFALGAHALHNEMFHATANQPDGAGFATAFAPVARAAAERGLRNLWVKGHGTGTLEAGRLETAAVAAAFPGARLTGWKGGLGHTLGSCGLVELAVAAAAMRGGRAPGVAGGAAPAFADHVALDAIDTGASDGVVCASNAFGGAHAALLLHHV</sequence>
<dbReference type="AlphaFoldDB" id="A0A178IJ50"/>
<dbReference type="InterPro" id="IPR000794">
    <property type="entry name" value="Beta-ketoacyl_synthase"/>
</dbReference>
<evidence type="ECO:0000259" key="2">
    <source>
        <dbReference type="Pfam" id="PF02801"/>
    </source>
</evidence>
<organism evidence="3 4">
    <name type="scientific">Termitidicoccus mucosus</name>
    <dbReference type="NCBI Taxonomy" id="1184151"/>
    <lineage>
        <taxon>Bacteria</taxon>
        <taxon>Pseudomonadati</taxon>
        <taxon>Verrucomicrobiota</taxon>
        <taxon>Opitutia</taxon>
        <taxon>Opitutales</taxon>
        <taxon>Opitutaceae</taxon>
        <taxon>Termitidicoccus</taxon>
    </lineage>
</organism>
<dbReference type="RefSeq" id="WP_068770844.1">
    <property type="nucleotide sequence ID" value="NZ_CP109796.1"/>
</dbReference>
<keyword evidence="4" id="KW-1185">Reference proteome</keyword>
<dbReference type="STRING" id="1184151.AW736_14205"/>
<protein>
    <recommendedName>
        <fullName evidence="2">Beta-ketoacyl synthase C-terminal domain-containing protein</fullName>
    </recommendedName>
</protein>
<proteinExistence type="predicted"/>
<dbReference type="SUPFAM" id="SSF53901">
    <property type="entry name" value="Thiolase-like"/>
    <property type="match status" value="1"/>
</dbReference>
<dbReference type="InterPro" id="IPR016039">
    <property type="entry name" value="Thiolase-like"/>
</dbReference>